<protein>
    <recommendedName>
        <fullName evidence="3">DUF2147 domain-containing protein</fullName>
    </recommendedName>
</protein>
<feature type="signal peptide" evidence="2">
    <location>
        <begin position="1"/>
        <end position="20"/>
    </location>
</feature>
<dbReference type="AlphaFoldDB" id="A0A0P8ALS9"/>
<evidence type="ECO:0000259" key="3">
    <source>
        <dbReference type="Pfam" id="PF09917"/>
    </source>
</evidence>
<reference evidence="4 5" key="1">
    <citation type="submission" date="2015-09" db="EMBL/GenBank/DDBJ databases">
        <title>Identification and resolution of microdiversity through metagenomic sequencing of parallel consortia.</title>
        <authorList>
            <person name="Nelson W.C."/>
            <person name="Romine M.F."/>
            <person name="Lindemann S.R."/>
        </authorList>
    </citation>
    <scope>NUCLEOTIDE SEQUENCE [LARGE SCALE GENOMIC DNA]</scope>
    <source>
        <strain evidence="4">HL-49</strain>
    </source>
</reference>
<feature type="region of interest" description="Disordered" evidence="1">
    <location>
        <begin position="58"/>
        <end position="77"/>
    </location>
</feature>
<feature type="domain" description="DUF2147" evidence="3">
    <location>
        <begin position="28"/>
        <end position="141"/>
    </location>
</feature>
<name>A0A0P8ALS9_9BACT</name>
<dbReference type="Proteomes" id="UP000050421">
    <property type="component" value="Unassembled WGS sequence"/>
</dbReference>
<accession>A0A0P8ALS9</accession>
<dbReference type="Gene3D" id="2.40.128.520">
    <property type="match status" value="1"/>
</dbReference>
<dbReference type="STRING" id="1305737.GCA_000526355_02293"/>
<sequence length="143" mass="16304">MKTLFASFAFFLFTALTIQAQDADAILGVWNNTEKDGRIEIYKEGGEYFGKIIWLKEPTDNGKPKTDENNPDESLQDNPILGLEILEGFTFEDGSWENGTIYDPKNGKTYSCEMTLKDRDVLEVRGYIGVSLFGRTVEWTREK</sequence>
<dbReference type="PANTHER" id="PTHR36919:SF2">
    <property type="entry name" value="BLL6627 PROTEIN"/>
    <property type="match status" value="1"/>
</dbReference>
<dbReference type="PANTHER" id="PTHR36919">
    <property type="entry name" value="BLR1215 PROTEIN"/>
    <property type="match status" value="1"/>
</dbReference>
<feature type="chain" id="PRO_5006147997" description="DUF2147 domain-containing protein" evidence="2">
    <location>
        <begin position="21"/>
        <end position="143"/>
    </location>
</feature>
<evidence type="ECO:0000313" key="4">
    <source>
        <dbReference type="EMBL" id="KPQ19835.1"/>
    </source>
</evidence>
<dbReference type="Pfam" id="PF09917">
    <property type="entry name" value="DUF2147"/>
    <property type="match status" value="1"/>
</dbReference>
<dbReference type="InterPro" id="IPR019223">
    <property type="entry name" value="DUF2147"/>
</dbReference>
<dbReference type="PATRIC" id="fig|1305737.6.peg.911"/>
<dbReference type="OrthoDB" id="9814399at2"/>
<proteinExistence type="predicted"/>
<organism evidence="4 5">
    <name type="scientific">Algoriphagus marincola HL-49</name>
    <dbReference type="NCBI Taxonomy" id="1305737"/>
    <lineage>
        <taxon>Bacteria</taxon>
        <taxon>Pseudomonadati</taxon>
        <taxon>Bacteroidota</taxon>
        <taxon>Cytophagia</taxon>
        <taxon>Cytophagales</taxon>
        <taxon>Cyclobacteriaceae</taxon>
        <taxon>Algoriphagus</taxon>
    </lineage>
</organism>
<evidence type="ECO:0000313" key="5">
    <source>
        <dbReference type="Proteomes" id="UP000050421"/>
    </source>
</evidence>
<dbReference type="eggNOG" id="COG4731">
    <property type="taxonomic scope" value="Bacteria"/>
</dbReference>
<comment type="caution">
    <text evidence="4">The sequence shown here is derived from an EMBL/GenBank/DDBJ whole genome shotgun (WGS) entry which is preliminary data.</text>
</comment>
<feature type="compositionally biased region" description="Basic and acidic residues" evidence="1">
    <location>
        <begin position="58"/>
        <end position="68"/>
    </location>
</feature>
<keyword evidence="2" id="KW-0732">Signal</keyword>
<evidence type="ECO:0000256" key="2">
    <source>
        <dbReference type="SAM" id="SignalP"/>
    </source>
</evidence>
<gene>
    <name evidence="4" type="ORF">HLUCCX10_01455</name>
</gene>
<dbReference type="EMBL" id="LJXT01000005">
    <property type="protein sequence ID" value="KPQ19835.1"/>
    <property type="molecule type" value="Genomic_DNA"/>
</dbReference>
<evidence type="ECO:0000256" key="1">
    <source>
        <dbReference type="SAM" id="MobiDB-lite"/>
    </source>
</evidence>